<feature type="transmembrane region" description="Helical" evidence="8">
    <location>
        <begin position="59"/>
        <end position="79"/>
    </location>
</feature>
<feature type="transmembrane region" description="Helical" evidence="8">
    <location>
        <begin position="237"/>
        <end position="266"/>
    </location>
</feature>
<evidence type="ECO:0000256" key="6">
    <source>
        <dbReference type="ARBA" id="ARBA00023136"/>
    </source>
</evidence>
<name>A0A1D9LD52_9NEIS</name>
<evidence type="ECO:0000256" key="5">
    <source>
        <dbReference type="ARBA" id="ARBA00022989"/>
    </source>
</evidence>
<feature type="transmembrane region" description="Helical" evidence="8">
    <location>
        <begin position="331"/>
        <end position="348"/>
    </location>
</feature>
<evidence type="ECO:0000256" key="4">
    <source>
        <dbReference type="ARBA" id="ARBA00022692"/>
    </source>
</evidence>
<proteinExistence type="inferred from homology"/>
<feature type="transmembrane region" description="Helical" evidence="8">
    <location>
        <begin position="33"/>
        <end position="53"/>
    </location>
</feature>
<evidence type="ECO:0000256" key="7">
    <source>
        <dbReference type="PIRNR" id="PIRNR002744"/>
    </source>
</evidence>
<feature type="transmembrane region" description="Helical" evidence="8">
    <location>
        <begin position="302"/>
        <end position="319"/>
    </location>
</feature>
<keyword evidence="5 8" id="KW-1133">Transmembrane helix</keyword>
<gene>
    <name evidence="9" type="ORF">BKX93_03695</name>
</gene>
<dbReference type="InterPro" id="IPR001248">
    <property type="entry name" value="Pur-cyt_permease"/>
</dbReference>
<feature type="transmembrane region" description="Helical" evidence="8">
    <location>
        <begin position="272"/>
        <end position="295"/>
    </location>
</feature>
<dbReference type="PIRSF" id="PIRSF002744">
    <property type="entry name" value="Pur-cyt_permease"/>
    <property type="match status" value="1"/>
</dbReference>
<dbReference type="Proteomes" id="UP000178776">
    <property type="component" value="Chromosome"/>
</dbReference>
<keyword evidence="3 7" id="KW-0813">Transport</keyword>
<evidence type="ECO:0000256" key="2">
    <source>
        <dbReference type="ARBA" id="ARBA00008974"/>
    </source>
</evidence>
<organism evidence="9 10">
    <name type="scientific">Chromobacterium vaccinii</name>
    <dbReference type="NCBI Taxonomy" id="1108595"/>
    <lineage>
        <taxon>Bacteria</taxon>
        <taxon>Pseudomonadati</taxon>
        <taxon>Pseudomonadota</taxon>
        <taxon>Betaproteobacteria</taxon>
        <taxon>Neisseriales</taxon>
        <taxon>Chromobacteriaceae</taxon>
        <taxon>Chromobacterium</taxon>
    </lineage>
</organism>
<sequence>MKAKTSIGAPLIERRSIDFIPEGERHGRLFSQFTLWLAANLQITAVVTGALAVVLGGDVVWSIVGLLLGQIAGGAVMALHGAQGPRLGLPQMLACRAQFGVKGAVLPLALACVMYLGFNATGMVLSGQALGQLFKISDAAGSLLFALAVLLAAALGYRAIHRLGRAASLLGLLAFCYLFMRLLGRVDLLPLLAAHTRFEPAAFTVAISLSASWQIAFAPYVSDYSRYLPSATPPARVALAIGLGSGVGAQIAMSLGVLVAAIGGAAFRGHEVAYFVGLGADGAIAAALFFCVAFGKVTISTLNAYGGFMCAGSIASAFGARPEALGPSRRWLVVAAMALVSLSVAVWAQQGFLPLFKSFLLLLLTLFTPWSAVNLVDFYLLRGGKLDAAALEGADYRWPGLLAYLAGVLSQLPFIDSALFSGPMVRALGGADVSWLVGWLGTAGLYWLMMRRGAAAWAAVPGGGRGTG</sequence>
<feature type="transmembrane region" description="Helical" evidence="8">
    <location>
        <begin position="360"/>
        <end position="381"/>
    </location>
</feature>
<protein>
    <submittedName>
        <fullName evidence="9">Cytosine permease</fullName>
    </submittedName>
</protein>
<reference evidence="9 10" key="1">
    <citation type="submission" date="2016-10" db="EMBL/GenBank/DDBJ databases">
        <title>Chromobacterium muskegensis sp. nov., an insecticidal bacterium isolated from Sphagnum bogs.</title>
        <authorList>
            <person name="Sparks M.E."/>
            <person name="Blackburn M.B."/>
            <person name="Gundersen-Rindal D.E."/>
            <person name="Mitchell A."/>
            <person name="Farrar R."/>
            <person name="Kuhar D."/>
        </authorList>
    </citation>
    <scope>NUCLEOTIDE SEQUENCE [LARGE SCALE GENOMIC DNA]</scope>
    <source>
        <strain evidence="9 10">21-1</strain>
    </source>
</reference>
<dbReference type="Pfam" id="PF02133">
    <property type="entry name" value="Transp_cyt_pur"/>
    <property type="match status" value="1"/>
</dbReference>
<dbReference type="Gene3D" id="1.10.4160.10">
    <property type="entry name" value="Hydantoin permease"/>
    <property type="match status" value="1"/>
</dbReference>
<feature type="transmembrane region" description="Helical" evidence="8">
    <location>
        <begin position="138"/>
        <end position="156"/>
    </location>
</feature>
<comment type="subcellular location">
    <subcellularLocation>
        <location evidence="1">Membrane</location>
        <topology evidence="1">Multi-pass membrane protein</topology>
    </subcellularLocation>
</comment>
<dbReference type="EMBL" id="CP017707">
    <property type="protein sequence ID" value="AOZ49191.1"/>
    <property type="molecule type" value="Genomic_DNA"/>
</dbReference>
<evidence type="ECO:0000256" key="3">
    <source>
        <dbReference type="ARBA" id="ARBA00022448"/>
    </source>
</evidence>
<dbReference type="STRING" id="1108595.BKX93_03695"/>
<evidence type="ECO:0000313" key="9">
    <source>
        <dbReference type="EMBL" id="AOZ49191.1"/>
    </source>
</evidence>
<evidence type="ECO:0000256" key="8">
    <source>
        <dbReference type="SAM" id="Phobius"/>
    </source>
</evidence>
<dbReference type="GeneID" id="68840311"/>
<keyword evidence="6 7" id="KW-0472">Membrane</keyword>
<feature type="transmembrane region" description="Helical" evidence="8">
    <location>
        <begin position="427"/>
        <end position="449"/>
    </location>
</feature>
<evidence type="ECO:0000313" key="10">
    <source>
        <dbReference type="Proteomes" id="UP000178776"/>
    </source>
</evidence>
<dbReference type="KEGG" id="cvc:BKX93_03695"/>
<feature type="transmembrane region" description="Helical" evidence="8">
    <location>
        <begin position="163"/>
        <end position="180"/>
    </location>
</feature>
<dbReference type="RefSeq" id="WP_070978767.1">
    <property type="nucleotide sequence ID" value="NZ_CP017707.1"/>
</dbReference>
<dbReference type="GO" id="GO:0005886">
    <property type="term" value="C:plasma membrane"/>
    <property type="evidence" value="ECO:0007669"/>
    <property type="project" value="TreeGrafter"/>
</dbReference>
<feature type="transmembrane region" description="Helical" evidence="8">
    <location>
        <begin position="99"/>
        <end position="118"/>
    </location>
</feature>
<dbReference type="PANTHER" id="PTHR31806">
    <property type="entry name" value="PURINE-CYTOSINE PERMEASE FCY2-RELATED"/>
    <property type="match status" value="1"/>
</dbReference>
<keyword evidence="4 8" id="KW-0812">Transmembrane</keyword>
<evidence type="ECO:0000256" key="1">
    <source>
        <dbReference type="ARBA" id="ARBA00004141"/>
    </source>
</evidence>
<feature type="transmembrane region" description="Helical" evidence="8">
    <location>
        <begin position="200"/>
        <end position="221"/>
    </location>
</feature>
<dbReference type="InterPro" id="IPR026030">
    <property type="entry name" value="Pur-cyt_permease_Fcy2/21/22"/>
</dbReference>
<accession>A0A1D9LD52</accession>
<comment type="similarity">
    <text evidence="2 7">Belongs to the purine-cytosine permease (2.A.39) family.</text>
</comment>
<dbReference type="AlphaFoldDB" id="A0A1D9LD52"/>
<dbReference type="PANTHER" id="PTHR31806:SF1">
    <property type="entry name" value="PURINE-CYTOSINE PERMEASE FCY2-RELATED"/>
    <property type="match status" value="1"/>
</dbReference>
<dbReference type="GO" id="GO:0022857">
    <property type="term" value="F:transmembrane transporter activity"/>
    <property type="evidence" value="ECO:0007669"/>
    <property type="project" value="InterPro"/>
</dbReference>